<feature type="domain" description="Regulatory protein YycH-like" evidence="2">
    <location>
        <begin position="33"/>
        <end position="250"/>
    </location>
</feature>
<keyword evidence="1" id="KW-1133">Transmembrane helix</keyword>
<gene>
    <name evidence="3" type="ORF">B5P37_05845</name>
</gene>
<dbReference type="Proteomes" id="UP000242864">
    <property type="component" value="Chromosome"/>
</dbReference>
<keyword evidence="1" id="KW-0472">Membrane</keyword>
<feature type="transmembrane region" description="Helical" evidence="1">
    <location>
        <begin position="6"/>
        <end position="25"/>
    </location>
</feature>
<name>A0AAC9RU99_9STAP</name>
<protein>
    <recommendedName>
        <fullName evidence="2">Regulatory protein YycH-like domain-containing protein</fullName>
    </recommendedName>
</protein>
<dbReference type="EMBL" id="CP020773">
    <property type="protein sequence ID" value="ARJ50875.1"/>
    <property type="molecule type" value="Genomic_DNA"/>
</dbReference>
<evidence type="ECO:0000259" key="2">
    <source>
        <dbReference type="Pfam" id="PF09648"/>
    </source>
</evidence>
<keyword evidence="4" id="KW-1185">Reference proteome</keyword>
<evidence type="ECO:0000313" key="3">
    <source>
        <dbReference type="EMBL" id="ARJ50875.1"/>
    </source>
</evidence>
<sequence>MNWKRAKTLFIIVFLLVNLCLIFVYNDKVNKSKINDADQDNVVNFEQENIKLPKNMPDTRHVKMQLITTRSKDFKEEAEKSAKAEARNNGHTLDKEVSERVNVKIDPISHLKPYIDQNIYKGQEYQYHETDNDKIKYEQTYQGFPIMNNNRAELIFDVKDDNVKSYEQSAMEDIVPSKGPNNEPKQVISAHKAIEALYYNQYLKHDQEVVNIRLGYYTVVKETNIQVLQANWEIKVKDEEGVHTYYVEAISSNPQIIEQ</sequence>
<reference evidence="3 4" key="1">
    <citation type="submission" date="2017-04" db="EMBL/GenBank/DDBJ databases">
        <authorList>
            <person name="Veseli I.A."/>
            <person name="Tang C."/>
            <person name="Pombert J.-F."/>
        </authorList>
    </citation>
    <scope>NUCLEOTIDE SEQUENCE [LARGE SCALE GENOMIC DNA]</scope>
    <source>
        <strain evidence="3 4">ATCC 700373</strain>
    </source>
</reference>
<evidence type="ECO:0000256" key="1">
    <source>
        <dbReference type="SAM" id="Phobius"/>
    </source>
</evidence>
<dbReference type="Gene3D" id="2.40.128.690">
    <property type="entry name" value="YycH protein, domain 3-like"/>
    <property type="match status" value="1"/>
</dbReference>
<dbReference type="AlphaFoldDB" id="A0AAC9RU99"/>
<proteinExistence type="predicted"/>
<organism evidence="3 4">
    <name type="scientific">Staphylococcus lutrae</name>
    <dbReference type="NCBI Taxonomy" id="155085"/>
    <lineage>
        <taxon>Bacteria</taxon>
        <taxon>Bacillati</taxon>
        <taxon>Bacillota</taxon>
        <taxon>Bacilli</taxon>
        <taxon>Bacillales</taxon>
        <taxon>Staphylococcaceae</taxon>
        <taxon>Staphylococcus</taxon>
    </lineage>
</organism>
<dbReference type="GO" id="GO:0016020">
    <property type="term" value="C:membrane"/>
    <property type="evidence" value="ECO:0007669"/>
    <property type="project" value="InterPro"/>
</dbReference>
<dbReference type="RefSeq" id="WP_085237353.1">
    <property type="nucleotide sequence ID" value="NZ_CP020773.1"/>
</dbReference>
<evidence type="ECO:0000313" key="4">
    <source>
        <dbReference type="Proteomes" id="UP000242864"/>
    </source>
</evidence>
<dbReference type="KEGG" id="slz:B5P37_05845"/>
<dbReference type="InterPro" id="IPR018604">
    <property type="entry name" value="YycI-like"/>
</dbReference>
<keyword evidence="1" id="KW-0812">Transmembrane</keyword>
<accession>A0AAC9RU99</accession>
<dbReference type="Pfam" id="PF09648">
    <property type="entry name" value="YycI"/>
    <property type="match status" value="1"/>
</dbReference>